<comment type="similarity">
    <text evidence="2">Belongs to the class IV-like SAM-binding methyltransferase superfamily. RNA methyltransferase NEP1 family.</text>
</comment>
<dbReference type="AlphaFoldDB" id="A0AAD2FCK6"/>
<keyword evidence="10" id="KW-0539">Nucleus</keyword>
<accession>A0AAD2FCK6</accession>
<comment type="subcellular location">
    <subcellularLocation>
        <location evidence="1">Nucleus</location>
        <location evidence="1">Nucleolus</location>
    </subcellularLocation>
</comment>
<evidence type="ECO:0000256" key="7">
    <source>
        <dbReference type="ARBA" id="ARBA00022691"/>
    </source>
</evidence>
<keyword evidence="6" id="KW-0808">Transferase</keyword>
<evidence type="ECO:0000313" key="12">
    <source>
        <dbReference type="EMBL" id="CAJ1920179.1"/>
    </source>
</evidence>
<dbReference type="EMBL" id="CAKOGP040000002">
    <property type="protein sequence ID" value="CAJ1920179.1"/>
    <property type="molecule type" value="Genomic_DNA"/>
</dbReference>
<dbReference type="InterPro" id="IPR029028">
    <property type="entry name" value="Alpha/beta_knot_MTases"/>
</dbReference>
<dbReference type="GO" id="GO:0070037">
    <property type="term" value="F:rRNA (pseudouridine) methyltransferase activity"/>
    <property type="evidence" value="ECO:0007669"/>
    <property type="project" value="InterPro"/>
</dbReference>
<evidence type="ECO:0000256" key="5">
    <source>
        <dbReference type="ARBA" id="ARBA00022603"/>
    </source>
</evidence>
<evidence type="ECO:0000256" key="3">
    <source>
        <dbReference type="ARBA" id="ARBA00022517"/>
    </source>
</evidence>
<keyword evidence="9" id="KW-0694">RNA-binding</keyword>
<keyword evidence="4" id="KW-0698">rRNA processing</keyword>
<dbReference type="FunFam" id="3.40.1280.10:FF:000003">
    <property type="entry name" value="Ribosomal RNA small subunit methyltransferase"/>
    <property type="match status" value="1"/>
</dbReference>
<dbReference type="InterPro" id="IPR029026">
    <property type="entry name" value="tRNA_m1G_MTases_N"/>
</dbReference>
<keyword evidence="8" id="KW-0699">rRNA-binding</keyword>
<protein>
    <recommendedName>
        <fullName evidence="14">Ribosomal RNA small subunit methyltransferase NEP1</fullName>
    </recommendedName>
</protein>
<evidence type="ECO:0000313" key="13">
    <source>
        <dbReference type="Proteomes" id="UP001295423"/>
    </source>
</evidence>
<evidence type="ECO:0000256" key="1">
    <source>
        <dbReference type="ARBA" id="ARBA00004604"/>
    </source>
</evidence>
<dbReference type="SUPFAM" id="SSF75217">
    <property type="entry name" value="alpha/beta knot"/>
    <property type="match status" value="1"/>
</dbReference>
<evidence type="ECO:0000256" key="4">
    <source>
        <dbReference type="ARBA" id="ARBA00022552"/>
    </source>
</evidence>
<evidence type="ECO:0000256" key="2">
    <source>
        <dbReference type="ARBA" id="ARBA00008115"/>
    </source>
</evidence>
<proteinExistence type="inferred from homology"/>
<keyword evidence="13" id="KW-1185">Reference proteome</keyword>
<comment type="caution">
    <text evidence="12">The sequence shown here is derived from an EMBL/GenBank/DDBJ whole genome shotgun (WGS) entry which is preliminary data.</text>
</comment>
<keyword evidence="5" id="KW-0489">Methyltransferase</keyword>
<dbReference type="InterPro" id="IPR005304">
    <property type="entry name" value="Rbsml_bgen_MeTrfase_EMG1/NEP1"/>
</dbReference>
<reference evidence="12" key="1">
    <citation type="submission" date="2023-08" db="EMBL/GenBank/DDBJ databases">
        <authorList>
            <person name="Audoor S."/>
            <person name="Bilcke G."/>
        </authorList>
    </citation>
    <scope>NUCLEOTIDE SEQUENCE</scope>
</reference>
<dbReference type="GO" id="GO:0070475">
    <property type="term" value="P:rRNA base methylation"/>
    <property type="evidence" value="ECO:0007669"/>
    <property type="project" value="InterPro"/>
</dbReference>
<dbReference type="PANTHER" id="PTHR12636">
    <property type="entry name" value="NEP1/MRA1"/>
    <property type="match status" value="1"/>
</dbReference>
<keyword evidence="3" id="KW-0690">Ribosome biogenesis</keyword>
<gene>
    <name evidence="12" type="ORF">CYCCA115_LOCUS875</name>
</gene>
<evidence type="ECO:0000256" key="6">
    <source>
        <dbReference type="ARBA" id="ARBA00022679"/>
    </source>
</evidence>
<organism evidence="12 13">
    <name type="scientific">Cylindrotheca closterium</name>
    <dbReference type="NCBI Taxonomy" id="2856"/>
    <lineage>
        <taxon>Eukaryota</taxon>
        <taxon>Sar</taxon>
        <taxon>Stramenopiles</taxon>
        <taxon>Ochrophyta</taxon>
        <taxon>Bacillariophyta</taxon>
        <taxon>Bacillariophyceae</taxon>
        <taxon>Bacillariophycidae</taxon>
        <taxon>Bacillariales</taxon>
        <taxon>Bacillariaceae</taxon>
        <taxon>Cylindrotheca</taxon>
    </lineage>
</organism>
<dbReference type="GO" id="GO:0019843">
    <property type="term" value="F:rRNA binding"/>
    <property type="evidence" value="ECO:0007669"/>
    <property type="project" value="UniProtKB-KW"/>
</dbReference>
<dbReference type="Proteomes" id="UP001295423">
    <property type="component" value="Unassembled WGS sequence"/>
</dbReference>
<dbReference type="Pfam" id="PF03587">
    <property type="entry name" value="EMG1"/>
    <property type="match status" value="1"/>
</dbReference>
<evidence type="ECO:0000256" key="8">
    <source>
        <dbReference type="ARBA" id="ARBA00022730"/>
    </source>
</evidence>
<name>A0AAD2FCK6_9STRA</name>
<dbReference type="CDD" id="cd18088">
    <property type="entry name" value="Nep1-like"/>
    <property type="match status" value="1"/>
</dbReference>
<dbReference type="PANTHER" id="PTHR12636:SF5">
    <property type="entry name" value="RIBOSOMAL RNA SMALL SUBUNIT METHYLTRANSFERASE NEP1"/>
    <property type="match status" value="1"/>
</dbReference>
<evidence type="ECO:0000256" key="9">
    <source>
        <dbReference type="ARBA" id="ARBA00022884"/>
    </source>
</evidence>
<dbReference type="GO" id="GO:0032040">
    <property type="term" value="C:small-subunit processome"/>
    <property type="evidence" value="ECO:0007669"/>
    <property type="project" value="TreeGrafter"/>
</dbReference>
<dbReference type="Gene3D" id="3.40.1280.10">
    <property type="match status" value="1"/>
</dbReference>
<evidence type="ECO:0000256" key="11">
    <source>
        <dbReference type="SAM" id="MobiDB-lite"/>
    </source>
</evidence>
<evidence type="ECO:0000256" key="10">
    <source>
        <dbReference type="ARBA" id="ARBA00023242"/>
    </source>
</evidence>
<evidence type="ECO:0008006" key="14">
    <source>
        <dbReference type="Google" id="ProtNLM"/>
    </source>
</evidence>
<sequence>MSSSSEESGSEEETTQQPPNKKAKTSFLASQPLEAATQQTVDTSKIKHGKQPIIVLLDQATLETVKNRRGIYELLNCDDHREICKKKLKKNPNDFRPDILHQELLALLDSPLNKAGMLKIYIHTATKVLIEVNPSIRIPRTYKRFAGLMVQLLHKMKIKAANESTALLKVIKNPFSQHLPAGTRCYGFSCQGTLYSPIQLAKALVPLEPSDNAPPTCLVIGAMSTGHITIEDHPYIEKMVSISSYPLSGASALSRVCGGIEHHWNIV</sequence>
<keyword evidence="7" id="KW-0949">S-adenosyl-L-methionine</keyword>
<feature type="region of interest" description="Disordered" evidence="11">
    <location>
        <begin position="1"/>
        <end position="30"/>
    </location>
</feature>